<accession>A0A2N3L0A7</accession>
<feature type="chain" id="PRO_5014852619" evidence="1">
    <location>
        <begin position="24"/>
        <end position="101"/>
    </location>
</feature>
<sequence>MLRVGVLLALLLGAVMLTTPAGAAPPVCGDRSTVLKSLSTKYSEQPVAAGVASNGGVIEILKGPDGKTWSILFTYPDGPSCLIATGEAWQEIAYTLNGPKA</sequence>
<name>A0A2N3L0A7_9PROT</name>
<proteinExistence type="predicted"/>
<gene>
    <name evidence="3" type="ORF">COO20_02220</name>
    <name evidence="2" type="ORF">CSC3H3_04830</name>
</gene>
<dbReference type="EMBL" id="NWTK01000001">
    <property type="protein sequence ID" value="PKR56233.1"/>
    <property type="molecule type" value="Genomic_DNA"/>
</dbReference>
<protein>
    <submittedName>
        <fullName evidence="3">Uncharacterized protein</fullName>
    </submittedName>
</protein>
<evidence type="ECO:0000256" key="1">
    <source>
        <dbReference type="SAM" id="SignalP"/>
    </source>
</evidence>
<keyword evidence="4" id="KW-1185">Reference proteome</keyword>
<dbReference type="AlphaFoldDB" id="A0A2N3L0A7"/>
<organism evidence="3 5">
    <name type="scientific">Thalassospira marina</name>
    <dbReference type="NCBI Taxonomy" id="2048283"/>
    <lineage>
        <taxon>Bacteria</taxon>
        <taxon>Pseudomonadati</taxon>
        <taxon>Pseudomonadota</taxon>
        <taxon>Alphaproteobacteria</taxon>
        <taxon>Rhodospirillales</taxon>
        <taxon>Thalassospiraceae</taxon>
        <taxon>Thalassospira</taxon>
    </lineage>
</organism>
<dbReference type="Proteomes" id="UP000233597">
    <property type="component" value="Unassembled WGS sequence"/>
</dbReference>
<reference evidence="3 5" key="1">
    <citation type="submission" date="2017-09" db="EMBL/GenBank/DDBJ databases">
        <title>Biodiversity and function of Thalassospira species in the particle-attached aromatic-hydrocarbon-degrading consortia from the surface seawater of the South China Sea.</title>
        <authorList>
            <person name="Dong C."/>
            <person name="Liu R."/>
            <person name="Shao Z."/>
        </authorList>
    </citation>
    <scope>NUCLEOTIDE SEQUENCE [LARGE SCALE GENOMIC DNA]</scope>
    <source>
        <strain evidence="3 5">CSC1P2</strain>
    </source>
</reference>
<dbReference type="KEGG" id="thac:CSC3H3_04830"/>
<dbReference type="EMBL" id="CP024199">
    <property type="protein sequence ID" value="AUG54927.1"/>
    <property type="molecule type" value="Genomic_DNA"/>
</dbReference>
<dbReference type="OrthoDB" id="9810895at2"/>
<reference evidence="2 4" key="2">
    <citation type="submission" date="2017-10" db="EMBL/GenBank/DDBJ databases">
        <title>Biodiversity and function of Thalassospira species in the particle-attached aromatic-hydrocarbon-degrading consortia from the surface seawater of the China South Sea.</title>
        <authorList>
            <person name="Dong C."/>
            <person name="Liu R."/>
            <person name="Shao Z."/>
        </authorList>
    </citation>
    <scope>NUCLEOTIDE SEQUENCE [LARGE SCALE GENOMIC DNA]</scope>
    <source>
        <strain evidence="2 4">CSC3H3</strain>
    </source>
</reference>
<keyword evidence="1" id="KW-0732">Signal</keyword>
<evidence type="ECO:0000313" key="4">
    <source>
        <dbReference type="Proteomes" id="UP000233458"/>
    </source>
</evidence>
<evidence type="ECO:0000313" key="5">
    <source>
        <dbReference type="Proteomes" id="UP000233597"/>
    </source>
</evidence>
<dbReference type="Proteomes" id="UP000233458">
    <property type="component" value="Chromosome"/>
</dbReference>
<feature type="signal peptide" evidence="1">
    <location>
        <begin position="1"/>
        <end position="23"/>
    </location>
</feature>
<evidence type="ECO:0000313" key="3">
    <source>
        <dbReference type="EMBL" id="PKR56233.1"/>
    </source>
</evidence>
<evidence type="ECO:0000313" key="2">
    <source>
        <dbReference type="EMBL" id="AUG54927.1"/>
    </source>
</evidence>